<evidence type="ECO:0000313" key="2">
    <source>
        <dbReference type="Proteomes" id="UP000625711"/>
    </source>
</evidence>
<dbReference type="EMBL" id="JAACXV010013336">
    <property type="protein sequence ID" value="KAF7273699.1"/>
    <property type="molecule type" value="Genomic_DNA"/>
</dbReference>
<keyword evidence="2" id="KW-1185">Reference proteome</keyword>
<sequence>MAGPQNNELELNKTCKQNNQEHKGSSLSIRRLNGWDKRAYRTNIIRNDTGITCEINFDSDVKYCSITFRFGHSIRFRFPCKHLNRQQRTGNRFMTLCHIYNSPEEWVYRLTRQLSGNDRKKLDI</sequence>
<gene>
    <name evidence="1" type="ORF">GWI33_013602</name>
</gene>
<name>A0A834I4B0_RHYFE</name>
<organism evidence="1 2">
    <name type="scientific">Rhynchophorus ferrugineus</name>
    <name type="common">Red palm weevil</name>
    <name type="synonym">Curculio ferrugineus</name>
    <dbReference type="NCBI Taxonomy" id="354439"/>
    <lineage>
        <taxon>Eukaryota</taxon>
        <taxon>Metazoa</taxon>
        <taxon>Ecdysozoa</taxon>
        <taxon>Arthropoda</taxon>
        <taxon>Hexapoda</taxon>
        <taxon>Insecta</taxon>
        <taxon>Pterygota</taxon>
        <taxon>Neoptera</taxon>
        <taxon>Endopterygota</taxon>
        <taxon>Coleoptera</taxon>
        <taxon>Polyphaga</taxon>
        <taxon>Cucujiformia</taxon>
        <taxon>Curculionidae</taxon>
        <taxon>Dryophthorinae</taxon>
        <taxon>Rhynchophorus</taxon>
    </lineage>
</organism>
<accession>A0A834I4B0</accession>
<evidence type="ECO:0000313" key="1">
    <source>
        <dbReference type="EMBL" id="KAF7273699.1"/>
    </source>
</evidence>
<comment type="caution">
    <text evidence="1">The sequence shown here is derived from an EMBL/GenBank/DDBJ whole genome shotgun (WGS) entry which is preliminary data.</text>
</comment>
<dbReference type="Proteomes" id="UP000625711">
    <property type="component" value="Unassembled WGS sequence"/>
</dbReference>
<dbReference type="AlphaFoldDB" id="A0A834I4B0"/>
<protein>
    <submittedName>
        <fullName evidence="1">Uncharacterized protein</fullName>
    </submittedName>
</protein>
<reference evidence="1" key="1">
    <citation type="submission" date="2020-08" db="EMBL/GenBank/DDBJ databases">
        <title>Genome sequencing and assembly of the red palm weevil Rhynchophorus ferrugineus.</title>
        <authorList>
            <person name="Dias G.B."/>
            <person name="Bergman C.M."/>
            <person name="Manee M."/>
        </authorList>
    </citation>
    <scope>NUCLEOTIDE SEQUENCE</scope>
    <source>
        <strain evidence="1">AA-2017</strain>
        <tissue evidence="1">Whole larva</tissue>
    </source>
</reference>
<proteinExistence type="predicted"/>